<evidence type="ECO:0000256" key="1">
    <source>
        <dbReference type="RuleBase" id="RU003494"/>
    </source>
</evidence>
<dbReference type="SUPFAM" id="SSF47616">
    <property type="entry name" value="GST C-terminal domain-like"/>
    <property type="match status" value="1"/>
</dbReference>
<name>A0A926NYF2_9HYPH</name>
<dbReference type="Proteomes" id="UP000598467">
    <property type="component" value="Unassembled WGS sequence"/>
</dbReference>
<dbReference type="SFLD" id="SFLDG00358">
    <property type="entry name" value="Main_(cytGST)"/>
    <property type="match status" value="1"/>
</dbReference>
<evidence type="ECO:0000259" key="3">
    <source>
        <dbReference type="PROSITE" id="PS50405"/>
    </source>
</evidence>
<dbReference type="SFLD" id="SFLDS00019">
    <property type="entry name" value="Glutathione_Transferase_(cytos"/>
    <property type="match status" value="1"/>
</dbReference>
<accession>A0A926NYF2</accession>
<dbReference type="RefSeq" id="WP_190292402.1">
    <property type="nucleotide sequence ID" value="NZ_JABFCZ010000016.1"/>
</dbReference>
<dbReference type="AlphaFoldDB" id="A0A926NYF2"/>
<dbReference type="EMBL" id="JABFCZ010000016">
    <property type="protein sequence ID" value="MBD1547649.1"/>
    <property type="molecule type" value="Genomic_DNA"/>
</dbReference>
<gene>
    <name evidence="4" type="primary">gstA</name>
    <name evidence="4" type="ORF">HK439_15380</name>
</gene>
<dbReference type="Pfam" id="PF02798">
    <property type="entry name" value="GST_N"/>
    <property type="match status" value="1"/>
</dbReference>
<dbReference type="EC" id="2.5.1.18" evidence="4"/>
<comment type="caution">
    <text evidence="4">The sequence shown here is derived from an EMBL/GenBank/DDBJ whole genome shotgun (WGS) entry which is preliminary data.</text>
</comment>
<dbReference type="InterPro" id="IPR040079">
    <property type="entry name" value="Glutathione_S-Trfase"/>
</dbReference>
<dbReference type="InterPro" id="IPR004046">
    <property type="entry name" value="GST_C"/>
</dbReference>
<dbReference type="PANTHER" id="PTHR44051">
    <property type="entry name" value="GLUTATHIONE S-TRANSFERASE-RELATED"/>
    <property type="match status" value="1"/>
</dbReference>
<dbReference type="Gene3D" id="3.40.30.10">
    <property type="entry name" value="Glutaredoxin"/>
    <property type="match status" value="1"/>
</dbReference>
<dbReference type="PANTHER" id="PTHR44051:SF8">
    <property type="entry name" value="GLUTATHIONE S-TRANSFERASE GSTA"/>
    <property type="match status" value="1"/>
</dbReference>
<dbReference type="SUPFAM" id="SSF52833">
    <property type="entry name" value="Thioredoxin-like"/>
    <property type="match status" value="1"/>
</dbReference>
<dbReference type="InterPro" id="IPR036282">
    <property type="entry name" value="Glutathione-S-Trfase_C_sf"/>
</dbReference>
<dbReference type="InterPro" id="IPR010987">
    <property type="entry name" value="Glutathione-S-Trfase_C-like"/>
</dbReference>
<dbReference type="PROSITE" id="PS50405">
    <property type="entry name" value="GST_CTER"/>
    <property type="match status" value="1"/>
</dbReference>
<dbReference type="CDD" id="cd03057">
    <property type="entry name" value="GST_N_Beta"/>
    <property type="match status" value="1"/>
</dbReference>
<dbReference type="InterPro" id="IPR004045">
    <property type="entry name" value="Glutathione_S-Trfase_N"/>
</dbReference>
<evidence type="ECO:0000313" key="5">
    <source>
        <dbReference type="Proteomes" id="UP000598467"/>
    </source>
</evidence>
<organism evidence="4 5">
    <name type="scientific">Roseibium aggregatum</name>
    <dbReference type="NCBI Taxonomy" id="187304"/>
    <lineage>
        <taxon>Bacteria</taxon>
        <taxon>Pseudomonadati</taxon>
        <taxon>Pseudomonadota</taxon>
        <taxon>Alphaproteobacteria</taxon>
        <taxon>Hyphomicrobiales</taxon>
        <taxon>Stappiaceae</taxon>
        <taxon>Roseibium</taxon>
    </lineage>
</organism>
<feature type="domain" description="GST C-terminal" evidence="3">
    <location>
        <begin position="87"/>
        <end position="204"/>
    </location>
</feature>
<sequence length="204" mass="22413">MKLYYAPGVCSLAVHIALNELDATYDLEKVDLASKETETGQNFTMVNPLGYVPALEIDGSDILLEAPVILQYLADTHPDAKLAPPAGTRDRLRLQESLNFTASELHKSFGPFFAAVKPEGALEEQAMKKLKSRFDRLNGMLSDGRAYVMGDDFSVADAYTFVVANWAGVIDLDLSPWPYVQAYVARVGARPKVQAAMKREGLIN</sequence>
<dbReference type="SFLD" id="SFLDG01150">
    <property type="entry name" value="Main.1:_Beta-like"/>
    <property type="match status" value="1"/>
</dbReference>
<protein>
    <submittedName>
        <fullName evidence="4">Glutathione transferase GstA</fullName>
        <ecNumber evidence="4">2.5.1.18</ecNumber>
    </submittedName>
</protein>
<reference evidence="4" key="1">
    <citation type="submission" date="2020-05" db="EMBL/GenBank/DDBJ databases">
        <title>Identification of trans-AT polyketide cluster in two marine bacteria, producers of a novel glutaramide-containing polyketide sesbanimide D and analogs.</title>
        <authorList>
            <person name="Kacar D."/>
            <person name="Rodriguez P."/>
            <person name="Canedo L."/>
            <person name="Gonzalez E."/>
            <person name="Galan B."/>
            <person name="De La Calle F."/>
            <person name="Garcia J.L."/>
        </authorList>
    </citation>
    <scope>NUCLEOTIDE SEQUENCE</scope>
    <source>
        <strain evidence="4">PHM038</strain>
    </source>
</reference>
<evidence type="ECO:0000313" key="4">
    <source>
        <dbReference type="EMBL" id="MBD1547649.1"/>
    </source>
</evidence>
<dbReference type="Gene3D" id="1.20.1050.10">
    <property type="match status" value="1"/>
</dbReference>
<dbReference type="GO" id="GO:0004364">
    <property type="term" value="F:glutathione transferase activity"/>
    <property type="evidence" value="ECO:0007669"/>
    <property type="project" value="UniProtKB-EC"/>
</dbReference>
<comment type="similarity">
    <text evidence="1">Belongs to the GST superfamily.</text>
</comment>
<dbReference type="PROSITE" id="PS50404">
    <property type="entry name" value="GST_NTER"/>
    <property type="match status" value="1"/>
</dbReference>
<feature type="domain" description="GST N-terminal" evidence="2">
    <location>
        <begin position="1"/>
        <end position="81"/>
    </location>
</feature>
<keyword evidence="4" id="KW-0808">Transferase</keyword>
<dbReference type="NCBIfam" id="NF007831">
    <property type="entry name" value="PRK10542.1"/>
    <property type="match status" value="1"/>
</dbReference>
<dbReference type="InterPro" id="IPR036249">
    <property type="entry name" value="Thioredoxin-like_sf"/>
</dbReference>
<dbReference type="CDD" id="cd03188">
    <property type="entry name" value="GST_C_Beta"/>
    <property type="match status" value="1"/>
</dbReference>
<evidence type="ECO:0000259" key="2">
    <source>
        <dbReference type="PROSITE" id="PS50404"/>
    </source>
</evidence>
<dbReference type="Pfam" id="PF00043">
    <property type="entry name" value="GST_C"/>
    <property type="match status" value="1"/>
</dbReference>
<proteinExistence type="inferred from homology"/>